<dbReference type="GO" id="GO:0051301">
    <property type="term" value="P:cell division"/>
    <property type="evidence" value="ECO:0007669"/>
    <property type="project" value="UniProtKB-KW"/>
</dbReference>
<dbReference type="GO" id="GO:0008608">
    <property type="term" value="P:attachment of spindle microtubules to kinetochore"/>
    <property type="evidence" value="ECO:0007669"/>
    <property type="project" value="TreeGrafter"/>
</dbReference>
<keyword evidence="8" id="KW-0132">Cell division</keyword>
<dbReference type="Pfam" id="PF08654">
    <property type="entry name" value="DASH_Dad2"/>
    <property type="match status" value="1"/>
</dbReference>
<evidence type="ECO:0000256" key="15">
    <source>
        <dbReference type="ARBA" id="ARBA00023306"/>
    </source>
</evidence>
<evidence type="ECO:0000256" key="7">
    <source>
        <dbReference type="ARBA" id="ARBA00022490"/>
    </source>
</evidence>
<dbReference type="InterPro" id="IPR013963">
    <property type="entry name" value="DASH_Dad2"/>
</dbReference>
<keyword evidence="7" id="KW-0963">Cytoplasm</keyword>
<evidence type="ECO:0000256" key="14">
    <source>
        <dbReference type="ARBA" id="ARBA00023242"/>
    </source>
</evidence>
<evidence type="ECO:0000256" key="10">
    <source>
        <dbReference type="ARBA" id="ARBA00022776"/>
    </source>
</evidence>
<evidence type="ECO:0000313" key="20">
    <source>
        <dbReference type="Proteomes" id="UP000308199"/>
    </source>
</evidence>
<evidence type="ECO:0000256" key="9">
    <source>
        <dbReference type="ARBA" id="ARBA00022701"/>
    </source>
</evidence>
<evidence type="ECO:0000256" key="2">
    <source>
        <dbReference type="ARBA" id="ARBA00004186"/>
    </source>
</evidence>
<name>A0A4S4L2V4_9AGAM</name>
<evidence type="ECO:0000256" key="11">
    <source>
        <dbReference type="ARBA" id="ARBA00022829"/>
    </source>
</evidence>
<keyword evidence="13" id="KW-0206">Cytoskeleton</keyword>
<evidence type="ECO:0000256" key="8">
    <source>
        <dbReference type="ARBA" id="ARBA00022618"/>
    </source>
</evidence>
<keyword evidence="9" id="KW-0493">Microtubule</keyword>
<dbReference type="GO" id="GO:0000278">
    <property type="term" value="P:mitotic cell cycle"/>
    <property type="evidence" value="ECO:0007669"/>
    <property type="project" value="InterPro"/>
</dbReference>
<feature type="compositionally biased region" description="Low complexity" evidence="18">
    <location>
        <begin position="12"/>
        <end position="28"/>
    </location>
</feature>
<keyword evidence="11" id="KW-0159">Chromosome partition</keyword>
<dbReference type="OrthoDB" id="3230169at2759"/>
<comment type="subcellular location">
    <subcellularLocation>
        <location evidence="3">Chromosome</location>
        <location evidence="3">Centromere</location>
        <location evidence="3">Kinetochore</location>
    </subcellularLocation>
    <subcellularLocation>
        <location evidence="2">Cytoplasm</location>
        <location evidence="2">Cytoskeleton</location>
        <location evidence="2">Spindle</location>
    </subcellularLocation>
    <subcellularLocation>
        <location evidence="1">Nucleus</location>
    </subcellularLocation>
</comment>
<evidence type="ECO:0000256" key="4">
    <source>
        <dbReference type="ARBA" id="ARBA00005501"/>
    </source>
</evidence>
<dbReference type="EMBL" id="SGPK01000299">
    <property type="protein sequence ID" value="THH04938.1"/>
    <property type="molecule type" value="Genomic_DNA"/>
</dbReference>
<keyword evidence="15" id="KW-0131">Cell cycle</keyword>
<keyword evidence="6" id="KW-0158">Chromosome</keyword>
<reference evidence="19 20" key="1">
    <citation type="submission" date="2019-02" db="EMBL/GenBank/DDBJ databases">
        <title>Genome sequencing of the rare red list fungi Phellinidium pouzarii.</title>
        <authorList>
            <person name="Buettner E."/>
            <person name="Kellner H."/>
        </authorList>
    </citation>
    <scope>NUCLEOTIDE SEQUENCE [LARGE SCALE GENOMIC DNA]</scope>
    <source>
        <strain evidence="19 20">DSM 108285</strain>
    </source>
</reference>
<evidence type="ECO:0000256" key="3">
    <source>
        <dbReference type="ARBA" id="ARBA00004629"/>
    </source>
</evidence>
<dbReference type="GO" id="GO:0044732">
    <property type="term" value="C:mitotic spindle pole body"/>
    <property type="evidence" value="ECO:0007669"/>
    <property type="project" value="TreeGrafter"/>
</dbReference>
<evidence type="ECO:0000256" key="12">
    <source>
        <dbReference type="ARBA" id="ARBA00022838"/>
    </source>
</evidence>
<evidence type="ECO:0000256" key="18">
    <source>
        <dbReference type="SAM" id="MobiDB-lite"/>
    </source>
</evidence>
<dbReference type="PANTHER" id="PTHR28036:SF1">
    <property type="entry name" value="DASH COMPLEX SUBUNIT DAD2"/>
    <property type="match status" value="1"/>
</dbReference>
<feature type="region of interest" description="Disordered" evidence="18">
    <location>
        <begin position="1"/>
        <end position="30"/>
    </location>
</feature>
<gene>
    <name evidence="19" type="ORF">EW145_g5159</name>
</gene>
<evidence type="ECO:0000256" key="1">
    <source>
        <dbReference type="ARBA" id="ARBA00004123"/>
    </source>
</evidence>
<evidence type="ECO:0000313" key="19">
    <source>
        <dbReference type="EMBL" id="THH04938.1"/>
    </source>
</evidence>
<keyword evidence="12" id="KW-0995">Kinetochore</keyword>
<evidence type="ECO:0000256" key="16">
    <source>
        <dbReference type="ARBA" id="ARBA00023328"/>
    </source>
</evidence>
<evidence type="ECO:0000256" key="6">
    <source>
        <dbReference type="ARBA" id="ARBA00022454"/>
    </source>
</evidence>
<dbReference type="GO" id="GO:1990023">
    <property type="term" value="C:mitotic spindle midzone"/>
    <property type="evidence" value="ECO:0007669"/>
    <property type="project" value="TreeGrafter"/>
</dbReference>
<proteinExistence type="inferred from homology"/>
<keyword evidence="16" id="KW-0137">Centromere</keyword>
<evidence type="ECO:0000256" key="5">
    <source>
        <dbReference type="ARBA" id="ARBA00020260"/>
    </source>
</evidence>
<dbReference type="GO" id="GO:0042729">
    <property type="term" value="C:DASH complex"/>
    <property type="evidence" value="ECO:0007669"/>
    <property type="project" value="InterPro"/>
</dbReference>
<accession>A0A4S4L2V4</accession>
<comment type="similarity">
    <text evidence="4">Belongs to the DASH complex DAD2 family.</text>
</comment>
<sequence>MRKSTAYSIRPSHAGSLSSQASSAQHAAKLVEKKKEHDALLVLEHLSAEYARRLDAIDFDCNIMANAGKVHGEVLAQWPEMFRILSLSVPRAAPQAQSETDAQETEHQSCERLVRIPLDELQKQENAKL</sequence>
<comment type="caution">
    <text evidence="19">The sequence shown here is derived from an EMBL/GenBank/DDBJ whole genome shotgun (WGS) entry which is preliminary data.</text>
</comment>
<dbReference type="AlphaFoldDB" id="A0A4S4L2V4"/>
<keyword evidence="20" id="KW-1185">Reference proteome</keyword>
<dbReference type="PANTHER" id="PTHR28036">
    <property type="entry name" value="DASH COMPLEX SUBUNIT DAD2"/>
    <property type="match status" value="1"/>
</dbReference>
<dbReference type="Proteomes" id="UP000308199">
    <property type="component" value="Unassembled WGS sequence"/>
</dbReference>
<organism evidence="19 20">
    <name type="scientific">Phellinidium pouzarii</name>
    <dbReference type="NCBI Taxonomy" id="167371"/>
    <lineage>
        <taxon>Eukaryota</taxon>
        <taxon>Fungi</taxon>
        <taxon>Dikarya</taxon>
        <taxon>Basidiomycota</taxon>
        <taxon>Agaricomycotina</taxon>
        <taxon>Agaricomycetes</taxon>
        <taxon>Hymenochaetales</taxon>
        <taxon>Hymenochaetaceae</taxon>
        <taxon>Phellinidium</taxon>
    </lineage>
</organism>
<protein>
    <recommendedName>
        <fullName evidence="5">DASH complex subunit DAD2</fullName>
    </recommendedName>
    <alternativeName>
        <fullName evidence="17">Outer kinetochore protein DAD2</fullName>
    </alternativeName>
</protein>
<dbReference type="GO" id="GO:0005874">
    <property type="term" value="C:microtubule"/>
    <property type="evidence" value="ECO:0007669"/>
    <property type="project" value="UniProtKB-KW"/>
</dbReference>
<evidence type="ECO:0000256" key="13">
    <source>
        <dbReference type="ARBA" id="ARBA00023212"/>
    </source>
</evidence>
<evidence type="ECO:0000256" key="17">
    <source>
        <dbReference type="ARBA" id="ARBA00030568"/>
    </source>
</evidence>
<keyword evidence="14" id="KW-0539">Nucleus</keyword>
<keyword evidence="10" id="KW-0498">Mitosis</keyword>